<sequence length="215" mass="23909">MKHEIHYQSTDLDLRAPLDLALLADALTSRGLFLYHAGQWHDGSWSARFTVSSGFREPDKDTAAILTAIESLDEPSQRLWAACKSRNFNIGYQCGEGPWGFNQQLSAATLTRIAAAGTGLVITIYPVLDTEAVDAAVDILKKDKRIKRTIGKYQSLGIHRPDSFSIKKNQAEVKVTLTGTKGAMYVHCLMQLTLEGEWAIKEILKEEERFPPTTT</sequence>
<dbReference type="KEGG" id="senf:GJR95_04480"/>
<keyword evidence="2" id="KW-1185">Reference proteome</keyword>
<reference evidence="1 2" key="1">
    <citation type="submission" date="2019-11" db="EMBL/GenBank/DDBJ databases">
        <title>Spirosoma endbachense sp. nov., isolated from a natural salt meadow.</title>
        <authorList>
            <person name="Rojas J."/>
            <person name="Ambika Manirajan B."/>
            <person name="Ratering S."/>
            <person name="Suarez C."/>
            <person name="Geissler-Plaum R."/>
            <person name="Schnell S."/>
        </authorList>
    </citation>
    <scope>NUCLEOTIDE SEQUENCE [LARGE SCALE GENOMIC DNA]</scope>
    <source>
        <strain evidence="1 2">I-24</strain>
    </source>
</reference>
<proteinExistence type="predicted"/>
<name>A0A6P1VQR0_9BACT</name>
<accession>A0A6P1VQR0</accession>
<evidence type="ECO:0000313" key="2">
    <source>
        <dbReference type="Proteomes" id="UP000464577"/>
    </source>
</evidence>
<dbReference type="RefSeq" id="WP_162384743.1">
    <property type="nucleotide sequence ID" value="NZ_CP045997.1"/>
</dbReference>
<organism evidence="1 2">
    <name type="scientific">Spirosoma endbachense</name>
    <dbReference type="NCBI Taxonomy" id="2666025"/>
    <lineage>
        <taxon>Bacteria</taxon>
        <taxon>Pseudomonadati</taxon>
        <taxon>Bacteroidota</taxon>
        <taxon>Cytophagia</taxon>
        <taxon>Cytophagales</taxon>
        <taxon>Cytophagaceae</taxon>
        <taxon>Spirosoma</taxon>
    </lineage>
</organism>
<dbReference type="EMBL" id="CP045997">
    <property type="protein sequence ID" value="QHV94320.1"/>
    <property type="molecule type" value="Genomic_DNA"/>
</dbReference>
<dbReference type="AlphaFoldDB" id="A0A6P1VQR0"/>
<dbReference type="Proteomes" id="UP000464577">
    <property type="component" value="Chromosome"/>
</dbReference>
<protein>
    <submittedName>
        <fullName evidence="1">Uncharacterized protein</fullName>
    </submittedName>
</protein>
<gene>
    <name evidence="1" type="ORF">GJR95_04480</name>
</gene>
<evidence type="ECO:0000313" key="1">
    <source>
        <dbReference type="EMBL" id="QHV94320.1"/>
    </source>
</evidence>